<accession>A0A1N7MU44</accession>
<proteinExistence type="predicted"/>
<dbReference type="EMBL" id="FTOI01000010">
    <property type="protein sequence ID" value="SIS89643.1"/>
    <property type="molecule type" value="Genomic_DNA"/>
</dbReference>
<evidence type="ECO:0000313" key="1">
    <source>
        <dbReference type="EMBL" id="SIS89643.1"/>
    </source>
</evidence>
<gene>
    <name evidence="1" type="ORF">SAMN05421789_11044</name>
</gene>
<organism evidence="1 2">
    <name type="scientific">Kaistella chaponensis</name>
    <dbReference type="NCBI Taxonomy" id="713588"/>
    <lineage>
        <taxon>Bacteria</taxon>
        <taxon>Pseudomonadati</taxon>
        <taxon>Bacteroidota</taxon>
        <taxon>Flavobacteriia</taxon>
        <taxon>Flavobacteriales</taxon>
        <taxon>Weeksellaceae</taxon>
        <taxon>Chryseobacterium group</taxon>
        <taxon>Kaistella</taxon>
    </lineage>
</organism>
<evidence type="ECO:0000313" key="2">
    <source>
        <dbReference type="Proteomes" id="UP000185839"/>
    </source>
</evidence>
<name>A0A1N7MU44_9FLAO</name>
<dbReference type="AlphaFoldDB" id="A0A1N7MU44"/>
<dbReference type="STRING" id="713588.SAMN05421789_11044"/>
<dbReference type="Proteomes" id="UP000185839">
    <property type="component" value="Unassembled WGS sequence"/>
</dbReference>
<keyword evidence="2" id="KW-1185">Reference proteome</keyword>
<sequence length="185" mass="21348">MKDKVLTNFGKKKESSSQSLKLQNVFQKMQAEPVEKQVEVVQEIISVPVKPSKTKEKSFNFSFVSEAENINYIRRLEFEKRRQGSEFSYFTSSDVVKEGIALLRKKGPKLKNRPAGMIPTRRGRVSNGTELKEKVTTSFSLIENEVDYIYDYIYTKSGDILGSFTKESFMNDMIKELKNKYGELE</sequence>
<dbReference type="OrthoDB" id="1253093at2"/>
<reference evidence="2" key="1">
    <citation type="submission" date="2017-01" db="EMBL/GenBank/DDBJ databases">
        <authorList>
            <person name="Varghese N."/>
            <person name="Submissions S."/>
        </authorList>
    </citation>
    <scope>NUCLEOTIDE SEQUENCE [LARGE SCALE GENOMIC DNA]</scope>
    <source>
        <strain evidence="2">DSM 23145</strain>
    </source>
</reference>
<dbReference type="RefSeq" id="WP_076387499.1">
    <property type="nucleotide sequence ID" value="NZ_FTOI01000010.1"/>
</dbReference>
<protein>
    <submittedName>
        <fullName evidence="1">Uncharacterized protein</fullName>
    </submittedName>
</protein>